<sequence>MPLPPTTLPIVRRGSRLLPPDAAEEGPGLPAARRAAAGLLSGGSSEATSDAGDERSVTVKNTFLDVSSSEDLAESPRLAQTWSVGAWTAQVCSARPEPRGPRAEEAAPCLFESTPWGDSPAARAASLLPQEPAREVLLQVPLRLCPGHPLAGGALGGLEVEVRHEGGQTVVTLRLGAGRPGDVALASPPSVASAAPSAASSQASSPTPSERGAAAPRARARGPPGRRAGWSAATGRTRVGAGTRTPASSSTRRTSRARVSPRMRPRRWPSSMRSSGGTRPAQRRRSAPARRRGAWAPRPSSRVSGRRPRRRRHILPCSPDPLWPPCLPGRLVRGGCVAGAWLGRVGPQRPGPEQRACGGRERGSRRVVGTRAIPRRPRHVQVASDGKTLEAELPEPWCSDVCHS</sequence>
<dbReference type="Proteomes" id="UP001189429">
    <property type="component" value="Unassembled WGS sequence"/>
</dbReference>
<accession>A0ABN9Q7R2</accession>
<feature type="compositionally biased region" description="Low complexity" evidence="1">
    <location>
        <begin position="294"/>
        <end position="303"/>
    </location>
</feature>
<evidence type="ECO:0000256" key="1">
    <source>
        <dbReference type="SAM" id="MobiDB-lite"/>
    </source>
</evidence>
<organism evidence="2 3">
    <name type="scientific">Prorocentrum cordatum</name>
    <dbReference type="NCBI Taxonomy" id="2364126"/>
    <lineage>
        <taxon>Eukaryota</taxon>
        <taxon>Sar</taxon>
        <taxon>Alveolata</taxon>
        <taxon>Dinophyceae</taxon>
        <taxon>Prorocentrales</taxon>
        <taxon>Prorocentraceae</taxon>
        <taxon>Prorocentrum</taxon>
    </lineage>
</organism>
<feature type="compositionally biased region" description="Low complexity" evidence="1">
    <location>
        <begin position="26"/>
        <end position="45"/>
    </location>
</feature>
<protein>
    <submittedName>
        <fullName evidence="2">Uncharacterized protein</fullName>
    </submittedName>
</protein>
<reference evidence="2" key="1">
    <citation type="submission" date="2023-10" db="EMBL/GenBank/DDBJ databases">
        <authorList>
            <person name="Chen Y."/>
            <person name="Shah S."/>
            <person name="Dougan E. K."/>
            <person name="Thang M."/>
            <person name="Chan C."/>
        </authorList>
    </citation>
    <scope>NUCLEOTIDE SEQUENCE [LARGE SCALE GENOMIC DNA]</scope>
</reference>
<name>A0ABN9Q7R2_9DINO</name>
<comment type="caution">
    <text evidence="2">The sequence shown here is derived from an EMBL/GenBank/DDBJ whole genome shotgun (WGS) entry which is preliminary data.</text>
</comment>
<dbReference type="EMBL" id="CAUYUJ010002436">
    <property type="protein sequence ID" value="CAK0800758.1"/>
    <property type="molecule type" value="Genomic_DNA"/>
</dbReference>
<proteinExistence type="predicted"/>
<keyword evidence="3" id="KW-1185">Reference proteome</keyword>
<feature type="region of interest" description="Disordered" evidence="1">
    <location>
        <begin position="184"/>
        <end position="312"/>
    </location>
</feature>
<evidence type="ECO:0000313" key="2">
    <source>
        <dbReference type="EMBL" id="CAK0800758.1"/>
    </source>
</evidence>
<feature type="compositionally biased region" description="Low complexity" evidence="1">
    <location>
        <begin position="184"/>
        <end position="252"/>
    </location>
</feature>
<feature type="compositionally biased region" description="Basic residues" evidence="1">
    <location>
        <begin position="253"/>
        <end position="267"/>
    </location>
</feature>
<evidence type="ECO:0000313" key="3">
    <source>
        <dbReference type="Proteomes" id="UP001189429"/>
    </source>
</evidence>
<feature type="region of interest" description="Disordered" evidence="1">
    <location>
        <begin position="1"/>
        <end position="56"/>
    </location>
</feature>
<feature type="compositionally biased region" description="Basic residues" evidence="1">
    <location>
        <begin position="281"/>
        <end position="293"/>
    </location>
</feature>
<gene>
    <name evidence="2" type="ORF">PCOR1329_LOCUS8816</name>
</gene>